<keyword evidence="1" id="KW-1133">Transmembrane helix</keyword>
<dbReference type="EMBL" id="AUZY01006071">
    <property type="protein sequence ID" value="EQD55443.1"/>
    <property type="molecule type" value="Genomic_DNA"/>
</dbReference>
<protein>
    <submittedName>
        <fullName evidence="2">Membrane protein containing Mechanosensitive ion channel MscS domain protein</fullName>
    </submittedName>
</protein>
<organism evidence="2">
    <name type="scientific">mine drainage metagenome</name>
    <dbReference type="NCBI Taxonomy" id="410659"/>
    <lineage>
        <taxon>unclassified sequences</taxon>
        <taxon>metagenomes</taxon>
        <taxon>ecological metagenomes</taxon>
    </lineage>
</organism>
<feature type="transmembrane region" description="Helical" evidence="1">
    <location>
        <begin position="105"/>
        <end position="126"/>
    </location>
</feature>
<dbReference type="InterPro" id="IPR045275">
    <property type="entry name" value="MscS_archaea/bacteria_type"/>
</dbReference>
<dbReference type="Gene3D" id="1.10.287.1260">
    <property type="match status" value="1"/>
</dbReference>
<dbReference type="GO" id="GO:0008381">
    <property type="term" value="F:mechanosensitive monoatomic ion channel activity"/>
    <property type="evidence" value="ECO:0007669"/>
    <property type="project" value="InterPro"/>
</dbReference>
<accession>T1AFP7</accession>
<evidence type="ECO:0000256" key="1">
    <source>
        <dbReference type="SAM" id="Phobius"/>
    </source>
</evidence>
<proteinExistence type="predicted"/>
<feature type="non-terminal residue" evidence="2">
    <location>
        <position position="165"/>
    </location>
</feature>
<dbReference type="AlphaFoldDB" id="T1AFP7"/>
<sequence length="165" mass="17292">MALGILAMLVAVGASLYYVALYFNPTAFVGTTWLRVLLTAGLGLAAVLGIERLVARFVASHANARWGGLVLSAYRFAAYAALAFAVLIAANVNSLALLAGGTFGGLVLGLASQTALSNVISGIVLLGTLPMQPGDRVTLVTWQYGFDVPAYPPKFYSNDFLMPGY</sequence>
<comment type="caution">
    <text evidence="2">The sequence shown here is derived from an EMBL/GenBank/DDBJ whole genome shotgun (WGS) entry which is preliminary data.</text>
</comment>
<keyword evidence="1" id="KW-0812">Transmembrane</keyword>
<evidence type="ECO:0000313" key="2">
    <source>
        <dbReference type="EMBL" id="EQD55443.1"/>
    </source>
</evidence>
<feature type="transmembrane region" description="Helical" evidence="1">
    <location>
        <begin position="76"/>
        <end position="99"/>
    </location>
</feature>
<reference evidence="2" key="1">
    <citation type="submission" date="2013-08" db="EMBL/GenBank/DDBJ databases">
        <authorList>
            <person name="Mendez C."/>
            <person name="Richter M."/>
            <person name="Ferrer M."/>
            <person name="Sanchez J."/>
        </authorList>
    </citation>
    <scope>NUCLEOTIDE SEQUENCE</scope>
</reference>
<gene>
    <name evidence="2" type="ORF">B1B_09225</name>
</gene>
<feature type="transmembrane region" description="Helical" evidence="1">
    <location>
        <begin position="32"/>
        <end position="55"/>
    </location>
</feature>
<dbReference type="PANTHER" id="PTHR30221">
    <property type="entry name" value="SMALL-CONDUCTANCE MECHANOSENSITIVE CHANNEL"/>
    <property type="match status" value="1"/>
</dbReference>
<dbReference type="PANTHER" id="PTHR30221:SF1">
    <property type="entry name" value="SMALL-CONDUCTANCE MECHANOSENSITIVE CHANNEL"/>
    <property type="match status" value="1"/>
</dbReference>
<name>T1AFP7_9ZZZZ</name>
<keyword evidence="1" id="KW-0472">Membrane</keyword>
<reference evidence="2" key="2">
    <citation type="journal article" date="2014" name="ISME J.">
        <title>Microbial stratification in low pH oxic and suboxic macroscopic growths along an acid mine drainage.</title>
        <authorList>
            <person name="Mendez-Garcia C."/>
            <person name="Mesa V."/>
            <person name="Sprenger R.R."/>
            <person name="Richter M."/>
            <person name="Diez M.S."/>
            <person name="Solano J."/>
            <person name="Bargiela R."/>
            <person name="Golyshina O.V."/>
            <person name="Manteca A."/>
            <person name="Ramos J.L."/>
            <person name="Gallego J.R."/>
            <person name="Llorente I."/>
            <person name="Martins Dos Santos V.A."/>
            <person name="Jensen O.N."/>
            <person name="Pelaez A.I."/>
            <person name="Sanchez J."/>
            <person name="Ferrer M."/>
        </authorList>
    </citation>
    <scope>NUCLEOTIDE SEQUENCE</scope>
</reference>